<dbReference type="Gene3D" id="3.40.50.1000">
    <property type="entry name" value="HAD superfamily/HAD-like"/>
    <property type="match status" value="1"/>
</dbReference>
<dbReference type="InterPro" id="IPR023214">
    <property type="entry name" value="HAD_sf"/>
</dbReference>
<sequence length="256" mass="27788">MPKTILATDLDGTFLGGSEAQRAALYAWIAQRRSEIVLIFVSGRGLDFMRQLARELPVQPDHVIGDVGTSVATGVDFAPLPALDRWLDAAWPADALRQIEAIVARHPTLQPQPHHGGRRRSYFYGHAPAAQVAASQLRQLGFDTLMSDNQYFDVLPHGVQKGSTLLRTLAALGLPEHRTLVAGDTLNDLSMFQTGLTGVAVSNREAGLEQAITPHRNVYRSAQPGAAGVLDALQRFHQQGDFNGFISGHRLSQTAV</sequence>
<keyword evidence="1" id="KW-0378">Hydrolase</keyword>
<dbReference type="InterPro" id="IPR006380">
    <property type="entry name" value="SPP-like_dom"/>
</dbReference>
<dbReference type="PANTHER" id="PTHR46521:SF4">
    <property type="entry name" value="SUCROSE-PHOSPHATASE 2-RELATED"/>
    <property type="match status" value="1"/>
</dbReference>
<evidence type="ECO:0000256" key="1">
    <source>
        <dbReference type="ARBA" id="ARBA00022801"/>
    </source>
</evidence>
<evidence type="ECO:0000313" key="4">
    <source>
        <dbReference type="Proteomes" id="UP000183649"/>
    </source>
</evidence>
<reference evidence="4" key="1">
    <citation type="submission" date="2015-08" db="EMBL/GenBank/DDBJ databases">
        <authorList>
            <person name="Varghese N."/>
        </authorList>
    </citation>
    <scope>NUCLEOTIDE SEQUENCE [LARGE SCALE GENOMIC DNA]</scope>
    <source>
        <strain evidence="4">DSM 18181</strain>
    </source>
</reference>
<keyword evidence="4" id="KW-1185">Reference proteome</keyword>
<dbReference type="SFLD" id="SFLDS00003">
    <property type="entry name" value="Haloacid_Dehalogenase"/>
    <property type="match status" value="1"/>
</dbReference>
<dbReference type="InterPro" id="IPR036412">
    <property type="entry name" value="HAD-like_sf"/>
</dbReference>
<dbReference type="EMBL" id="CYHF01000001">
    <property type="protein sequence ID" value="CUA93369.1"/>
    <property type="molecule type" value="Genomic_DNA"/>
</dbReference>
<dbReference type="AlphaFoldDB" id="A0A0K6HR62"/>
<name>A0A0K6HR62_9BURK</name>
<dbReference type="SFLD" id="SFLDG01140">
    <property type="entry name" value="C2.B:_Phosphomannomutase_and_P"/>
    <property type="match status" value="1"/>
</dbReference>
<gene>
    <name evidence="3" type="ORF">Ga0061069_101203</name>
</gene>
<proteinExistence type="predicted"/>
<organism evidence="3 4">
    <name type="scientific">Thiomonas bhubaneswarensis</name>
    <dbReference type="NCBI Taxonomy" id="339866"/>
    <lineage>
        <taxon>Bacteria</taxon>
        <taxon>Pseudomonadati</taxon>
        <taxon>Pseudomonadota</taxon>
        <taxon>Betaproteobacteria</taxon>
        <taxon>Burkholderiales</taxon>
        <taxon>Thiomonas</taxon>
    </lineage>
</organism>
<dbReference type="PANTHER" id="PTHR46521">
    <property type="entry name" value="SUCROSE-PHOSPHATASE 2-RELATED"/>
    <property type="match status" value="1"/>
</dbReference>
<evidence type="ECO:0000313" key="3">
    <source>
        <dbReference type="EMBL" id="CUA93369.1"/>
    </source>
</evidence>
<dbReference type="Gene3D" id="3.90.1070.10">
    <property type="match status" value="1"/>
</dbReference>
<dbReference type="Pfam" id="PF05116">
    <property type="entry name" value="S6PP"/>
    <property type="match status" value="1"/>
</dbReference>
<dbReference type="STRING" id="339866.GCA_001418255_00201"/>
<dbReference type="RefSeq" id="WP_245609902.1">
    <property type="nucleotide sequence ID" value="NZ_CYHF01000001.1"/>
</dbReference>
<dbReference type="SFLD" id="SFLDG01141">
    <property type="entry name" value="C2.B.1:_Sucrose_Phosphatase_Li"/>
    <property type="match status" value="1"/>
</dbReference>
<dbReference type="InterPro" id="IPR051518">
    <property type="entry name" value="Sucrose_Phosphatase"/>
</dbReference>
<feature type="domain" description="Sucrose phosphatase-like" evidence="2">
    <location>
        <begin position="3"/>
        <end position="237"/>
    </location>
</feature>
<dbReference type="Proteomes" id="UP000183649">
    <property type="component" value="Unassembled WGS sequence"/>
</dbReference>
<dbReference type="GO" id="GO:0016787">
    <property type="term" value="F:hydrolase activity"/>
    <property type="evidence" value="ECO:0007669"/>
    <property type="project" value="UniProtKB-KW"/>
</dbReference>
<evidence type="ECO:0000259" key="2">
    <source>
        <dbReference type="Pfam" id="PF05116"/>
    </source>
</evidence>
<protein>
    <submittedName>
        <fullName evidence="3">Hydroxymethylpyrimidine pyrophosphatase and other HAD family phosphatases</fullName>
    </submittedName>
</protein>
<dbReference type="SUPFAM" id="SSF56784">
    <property type="entry name" value="HAD-like"/>
    <property type="match status" value="1"/>
</dbReference>
<accession>A0A0K6HR62</accession>